<keyword evidence="2" id="KW-1185">Reference proteome</keyword>
<evidence type="ECO:0000313" key="1">
    <source>
        <dbReference type="EMBL" id="KAK4278602.1"/>
    </source>
</evidence>
<dbReference type="InterPro" id="IPR044511">
    <property type="entry name" value="At1g03370/At5g50170-like"/>
</dbReference>
<evidence type="ECO:0000313" key="2">
    <source>
        <dbReference type="Proteomes" id="UP001293593"/>
    </source>
</evidence>
<dbReference type="PANTHER" id="PTHR46296">
    <property type="entry name" value="BNAA05G37250D PROTEIN"/>
    <property type="match status" value="1"/>
</dbReference>
<name>A0AAE1MWL5_9FABA</name>
<dbReference type="AlphaFoldDB" id="A0AAE1MWL5"/>
<dbReference type="Proteomes" id="UP001293593">
    <property type="component" value="Unassembled WGS sequence"/>
</dbReference>
<accession>A0AAE1MWL5</accession>
<proteinExistence type="predicted"/>
<sequence>MFSSVPRDISQQILQELVYSQRLTGASFKAFQDCSLQMRSVMRIFDGGNLEHKIMHRIGCMNYETTTWEVVMPDVCEKRVSYQFNGHVSIFGGEVTCTQ</sequence>
<organism evidence="1 2">
    <name type="scientific">Acacia crassicarpa</name>
    <name type="common">northern wattle</name>
    <dbReference type="NCBI Taxonomy" id="499986"/>
    <lineage>
        <taxon>Eukaryota</taxon>
        <taxon>Viridiplantae</taxon>
        <taxon>Streptophyta</taxon>
        <taxon>Embryophyta</taxon>
        <taxon>Tracheophyta</taxon>
        <taxon>Spermatophyta</taxon>
        <taxon>Magnoliopsida</taxon>
        <taxon>eudicotyledons</taxon>
        <taxon>Gunneridae</taxon>
        <taxon>Pentapetalae</taxon>
        <taxon>rosids</taxon>
        <taxon>fabids</taxon>
        <taxon>Fabales</taxon>
        <taxon>Fabaceae</taxon>
        <taxon>Caesalpinioideae</taxon>
        <taxon>mimosoid clade</taxon>
        <taxon>Acacieae</taxon>
        <taxon>Acacia</taxon>
    </lineage>
</organism>
<comment type="caution">
    <text evidence="1">The sequence shown here is derived from an EMBL/GenBank/DDBJ whole genome shotgun (WGS) entry which is preliminary data.</text>
</comment>
<dbReference type="EMBL" id="JAWXYG010000003">
    <property type="protein sequence ID" value="KAK4278602.1"/>
    <property type="molecule type" value="Genomic_DNA"/>
</dbReference>
<dbReference type="PANTHER" id="PTHR46296:SF7">
    <property type="entry name" value="C2 DOMAIN-CONTAINING PROTEIN"/>
    <property type="match status" value="1"/>
</dbReference>
<reference evidence="1" key="1">
    <citation type="submission" date="2023-10" db="EMBL/GenBank/DDBJ databases">
        <title>Chromosome-level genome of the transformable northern wattle, Acacia crassicarpa.</title>
        <authorList>
            <person name="Massaro I."/>
            <person name="Sinha N.R."/>
            <person name="Poethig S."/>
            <person name="Leichty A.R."/>
        </authorList>
    </citation>
    <scope>NUCLEOTIDE SEQUENCE</scope>
    <source>
        <strain evidence="1">Acra3RX</strain>
        <tissue evidence="1">Leaf</tissue>
    </source>
</reference>
<protein>
    <submittedName>
        <fullName evidence="1">Uncharacterized protein</fullName>
    </submittedName>
</protein>
<gene>
    <name evidence="1" type="ORF">QN277_016430</name>
</gene>